<dbReference type="InterPro" id="IPR046834">
    <property type="entry name" value="ABC_ATPase_C"/>
</dbReference>
<sequence length="545" mass="60231">MAFRQCGLERLLRRLDGRGYRAYRELKGCITRVDGFEIRVVRVQPDPYAPPSVVHVMGRLEAPDWALEHPVALADYLYRRLYRALRSAAERMGEGRSGFLSVPRPSPVMLRRSGLEVSSDGRFIARIWVGLPSRRRRVLGNAAMELLLEKIPRAIRRVVEGLGGRDLEEHIRVWRLQEELRSSLPRYRLVAFVGDGSILPRRCGTCEDPLPGAVPFESPPSLRVEIETSVGAVTGMGVPRGVTVIAGTAFHGKTTLLEAIQYGIYNHVPGDGRERVVSLRSTVKVRAEDGRYVSCVDISTFIHSLPARIDTSCFTTWDASGATSMAAAVQEAVEAGAEAILIDEDTSATNLLFYDERSASLIRRKTVTTIAEQAKSMSEKGVSLVIVSSGSAPLLAAADTVVVMEDYRPRDATREAKQLATQPGGADYKPPSPRRLVEAPRLEKPRIRETWLVARNLPSPLNLESNEQLVEEGQLRLLAALAARLQTLRGMTLRGIAEWLDKTLEEEGFAGLLGRDIGPDYAEVRGLDLVHMLNRIPGVRMGKTM</sequence>
<evidence type="ECO:0000259" key="3">
    <source>
        <dbReference type="Pfam" id="PF20446"/>
    </source>
</evidence>
<protein>
    <submittedName>
        <fullName evidence="4">ABC transporter</fullName>
    </submittedName>
</protein>
<evidence type="ECO:0000256" key="1">
    <source>
        <dbReference type="SAM" id="MobiDB-lite"/>
    </source>
</evidence>
<dbReference type="Pfam" id="PF20446">
    <property type="entry name" value="ABC_N"/>
    <property type="match status" value="1"/>
</dbReference>
<dbReference type="InterPro" id="IPR019195">
    <property type="entry name" value="ABC_ATPase_put"/>
</dbReference>
<feature type="region of interest" description="Disordered" evidence="1">
    <location>
        <begin position="413"/>
        <end position="434"/>
    </location>
</feature>
<dbReference type="EnsemblBacteria" id="ABM80872">
    <property type="protein sequence ID" value="ABM80872"/>
    <property type="gene ID" value="Hbut_1028"/>
</dbReference>
<dbReference type="SUPFAM" id="SSF52540">
    <property type="entry name" value="P-loop containing nucleoside triphosphate hydrolases"/>
    <property type="match status" value="1"/>
</dbReference>
<dbReference type="PANTHER" id="PTHR38149">
    <property type="entry name" value="ATPASE"/>
    <property type="match status" value="1"/>
</dbReference>
<keyword evidence="5" id="KW-1185">Reference proteome</keyword>
<evidence type="ECO:0000313" key="4">
    <source>
        <dbReference type="EMBL" id="ABM80872.1"/>
    </source>
</evidence>
<dbReference type="EMBL" id="CP000493">
    <property type="protein sequence ID" value="ABM80872.1"/>
    <property type="molecule type" value="Genomic_DNA"/>
</dbReference>
<accession>A2BLL1</accession>
<dbReference type="RefSeq" id="WP_011822190.1">
    <property type="nucleotide sequence ID" value="NC_008818.1"/>
</dbReference>
<proteinExistence type="predicted"/>
<dbReference type="eggNOG" id="arCOG01746">
    <property type="taxonomic scope" value="Archaea"/>
</dbReference>
<organism evidence="4 5">
    <name type="scientific">Hyperthermus butylicus (strain DSM 5456 / JCM 9403 / PLM1-5)</name>
    <dbReference type="NCBI Taxonomy" id="415426"/>
    <lineage>
        <taxon>Archaea</taxon>
        <taxon>Thermoproteota</taxon>
        <taxon>Thermoprotei</taxon>
        <taxon>Desulfurococcales</taxon>
        <taxon>Pyrodictiaceae</taxon>
        <taxon>Hyperthermus</taxon>
    </lineage>
</organism>
<dbReference type="Pfam" id="PF09818">
    <property type="entry name" value="ABC_ATPase"/>
    <property type="match status" value="1"/>
</dbReference>
<evidence type="ECO:0000259" key="2">
    <source>
        <dbReference type="Pfam" id="PF09818"/>
    </source>
</evidence>
<dbReference type="PANTHER" id="PTHR38149:SF1">
    <property type="entry name" value="ATPASE"/>
    <property type="match status" value="1"/>
</dbReference>
<gene>
    <name evidence="4" type="ordered locus">Hbut_1028</name>
</gene>
<reference evidence="4 5" key="1">
    <citation type="journal article" date="2007" name="Archaea">
        <title>The genome of Hyperthermus butylicus: a sulfur-reducing, peptide fermenting, neutrophilic Crenarchaeote growing up to 108 degrees C.</title>
        <authorList>
            <person name="Brugger K."/>
            <person name="Chen L."/>
            <person name="Stark M."/>
            <person name="Zibat A."/>
            <person name="Redder P."/>
            <person name="Ruepp A."/>
            <person name="Awayez M."/>
            <person name="She Q."/>
            <person name="Garrett R.A."/>
            <person name="Klenk H.P."/>
        </authorList>
    </citation>
    <scope>NUCLEOTIDE SEQUENCE [LARGE SCALE GENOMIC DNA]</scope>
    <source>
        <strain evidence="5">DSM 5456 / JCM 9403 / PLM1-5</strain>
    </source>
</reference>
<dbReference type="HOGENOM" id="CLU_021720_2_0_2"/>
<feature type="domain" description="ATPase of the ABC class C-terminal" evidence="2">
    <location>
        <begin position="165"/>
        <end position="431"/>
    </location>
</feature>
<dbReference type="GeneID" id="4782577"/>
<dbReference type="InterPro" id="IPR046833">
    <property type="entry name" value="ABC_N"/>
</dbReference>
<dbReference type="OrthoDB" id="18388at2157"/>
<dbReference type="AlphaFoldDB" id="A2BLL1"/>
<dbReference type="KEGG" id="hbu:Hbut_1028"/>
<dbReference type="Proteomes" id="UP000002593">
    <property type="component" value="Chromosome"/>
</dbReference>
<name>A2BLL1_HYPBU</name>
<evidence type="ECO:0000313" key="5">
    <source>
        <dbReference type="Proteomes" id="UP000002593"/>
    </source>
</evidence>
<feature type="domain" description="ATPase of the ABC class N-terminal" evidence="3">
    <location>
        <begin position="7"/>
        <end position="160"/>
    </location>
</feature>
<dbReference type="InterPro" id="IPR027417">
    <property type="entry name" value="P-loop_NTPase"/>
</dbReference>